<accession>A0A9P6ILT8</accession>
<dbReference type="Proteomes" id="UP000749646">
    <property type="component" value="Unassembled WGS sequence"/>
</dbReference>
<reference evidence="1" key="1">
    <citation type="journal article" date="2020" name="Fungal Divers.">
        <title>Resolving the Mortierellaceae phylogeny through synthesis of multi-gene phylogenetics and phylogenomics.</title>
        <authorList>
            <person name="Vandepol N."/>
            <person name="Liber J."/>
            <person name="Desiro A."/>
            <person name="Na H."/>
            <person name="Kennedy M."/>
            <person name="Barry K."/>
            <person name="Grigoriev I.V."/>
            <person name="Miller A.N."/>
            <person name="O'Donnell K."/>
            <person name="Stajich J.E."/>
            <person name="Bonito G."/>
        </authorList>
    </citation>
    <scope>NUCLEOTIDE SEQUENCE</scope>
    <source>
        <strain evidence="1">MES-2147</strain>
    </source>
</reference>
<protein>
    <submittedName>
        <fullName evidence="1">Uncharacterized protein</fullName>
    </submittedName>
</protein>
<keyword evidence="2" id="KW-1185">Reference proteome</keyword>
<dbReference type="EMBL" id="JAAAHW010009696">
    <property type="protein sequence ID" value="KAF9937349.1"/>
    <property type="molecule type" value="Genomic_DNA"/>
</dbReference>
<comment type="caution">
    <text evidence="1">The sequence shown here is derived from an EMBL/GenBank/DDBJ whole genome shotgun (WGS) entry which is preliminary data.</text>
</comment>
<proteinExistence type="predicted"/>
<gene>
    <name evidence="1" type="ORF">BGZ65_001569</name>
</gene>
<evidence type="ECO:0000313" key="1">
    <source>
        <dbReference type="EMBL" id="KAF9937349.1"/>
    </source>
</evidence>
<sequence>MSTLAETYIAHVGNVFDLLVQDKDLDPASQAFNSLPLDFVDASTPQYIQKADVSLQQVVQMMFKLKQEVAHCRKALNDTTHPVGLPSPSKDTDLSSNCSPTAISTPTDYIPCNDCVQKCAFVAKSAERGDLRILVECHNKACNQSTLVVSINEMVTKLSRFSGEVIRVVAQGVEGKLG</sequence>
<organism evidence="1 2">
    <name type="scientific">Modicella reniformis</name>
    <dbReference type="NCBI Taxonomy" id="1440133"/>
    <lineage>
        <taxon>Eukaryota</taxon>
        <taxon>Fungi</taxon>
        <taxon>Fungi incertae sedis</taxon>
        <taxon>Mucoromycota</taxon>
        <taxon>Mortierellomycotina</taxon>
        <taxon>Mortierellomycetes</taxon>
        <taxon>Mortierellales</taxon>
        <taxon>Mortierellaceae</taxon>
        <taxon>Modicella</taxon>
    </lineage>
</organism>
<dbReference type="OrthoDB" id="10266508at2759"/>
<name>A0A9P6ILT8_9FUNG</name>
<dbReference type="AlphaFoldDB" id="A0A9P6ILT8"/>
<evidence type="ECO:0000313" key="2">
    <source>
        <dbReference type="Proteomes" id="UP000749646"/>
    </source>
</evidence>
<feature type="non-terminal residue" evidence="1">
    <location>
        <position position="178"/>
    </location>
</feature>